<dbReference type="EMBL" id="BPLQ01002775">
    <property type="protein sequence ID" value="GIX95638.1"/>
    <property type="molecule type" value="Genomic_DNA"/>
</dbReference>
<dbReference type="Proteomes" id="UP001054837">
    <property type="component" value="Unassembled WGS sequence"/>
</dbReference>
<sequence length="135" mass="16106">MRTLQSKKCKYFYDKFWLICNAPLPDTDTHKLKRYRAKAVFLWIYVFTPICRQRLPLENTLDLCQPYKTERFYEYSTNLICNAPLPDIDTHKKRRDRVKAVFFHGFLYSPTHLQAEVGVEYVAIDLTHDASNRHS</sequence>
<dbReference type="AlphaFoldDB" id="A0AAV4PF24"/>
<name>A0AAV4PF24_9ARAC</name>
<organism evidence="1 2">
    <name type="scientific">Caerostris darwini</name>
    <dbReference type="NCBI Taxonomy" id="1538125"/>
    <lineage>
        <taxon>Eukaryota</taxon>
        <taxon>Metazoa</taxon>
        <taxon>Ecdysozoa</taxon>
        <taxon>Arthropoda</taxon>
        <taxon>Chelicerata</taxon>
        <taxon>Arachnida</taxon>
        <taxon>Araneae</taxon>
        <taxon>Araneomorphae</taxon>
        <taxon>Entelegynae</taxon>
        <taxon>Araneoidea</taxon>
        <taxon>Araneidae</taxon>
        <taxon>Caerostris</taxon>
    </lineage>
</organism>
<evidence type="ECO:0000313" key="1">
    <source>
        <dbReference type="EMBL" id="GIX95638.1"/>
    </source>
</evidence>
<gene>
    <name evidence="1" type="ORF">CDAR_542231</name>
</gene>
<evidence type="ECO:0000313" key="2">
    <source>
        <dbReference type="Proteomes" id="UP001054837"/>
    </source>
</evidence>
<comment type="caution">
    <text evidence="1">The sequence shown here is derived from an EMBL/GenBank/DDBJ whole genome shotgun (WGS) entry which is preliminary data.</text>
</comment>
<protein>
    <submittedName>
        <fullName evidence="1">Uncharacterized protein</fullName>
    </submittedName>
</protein>
<proteinExistence type="predicted"/>
<accession>A0AAV4PF24</accession>
<keyword evidence="2" id="KW-1185">Reference proteome</keyword>
<reference evidence="1 2" key="1">
    <citation type="submission" date="2021-06" db="EMBL/GenBank/DDBJ databases">
        <title>Caerostris darwini draft genome.</title>
        <authorList>
            <person name="Kono N."/>
            <person name="Arakawa K."/>
        </authorList>
    </citation>
    <scope>NUCLEOTIDE SEQUENCE [LARGE SCALE GENOMIC DNA]</scope>
</reference>